<gene>
    <name evidence="8" type="ORF">AB0E65_08065</name>
</gene>
<dbReference type="Gene3D" id="3.30.1330.60">
    <property type="entry name" value="OmpA-like domain"/>
    <property type="match status" value="1"/>
</dbReference>
<keyword evidence="2 4" id="KW-0472">Membrane</keyword>
<dbReference type="SUPFAM" id="SSF103088">
    <property type="entry name" value="OmpA-like"/>
    <property type="match status" value="1"/>
</dbReference>
<keyword evidence="9" id="KW-1185">Reference proteome</keyword>
<dbReference type="Proteomes" id="UP001550850">
    <property type="component" value="Unassembled WGS sequence"/>
</dbReference>
<sequence>MPPTPRPTPVAVTTLAVFVALTLTGTPASADDGGPSEPPGSVSSAAPPEVDGGASGLRLEPGAKLAPAKVLDIKSVVEDLGGEERREDTPQTVTLALQAEVLFPKNSSRLNPEAKSRIAAIAEEIKGQQATTVRVFGFTDNLGSYAHGEKLSKDRADQVQRELAASLGPDVNYEVRGYSEDYPIADNSTEEGRRKNRRVEVTFQKAPTPDVAASAPSSGA</sequence>
<feature type="signal peptide" evidence="6">
    <location>
        <begin position="1"/>
        <end position="30"/>
    </location>
</feature>
<dbReference type="PRINTS" id="PR01021">
    <property type="entry name" value="OMPADOMAIN"/>
</dbReference>
<comment type="caution">
    <text evidence="8">The sequence shown here is derived from an EMBL/GenBank/DDBJ whole genome shotgun (WGS) entry which is preliminary data.</text>
</comment>
<dbReference type="InterPro" id="IPR050330">
    <property type="entry name" value="Bact_OuterMem_StrucFunc"/>
</dbReference>
<dbReference type="PROSITE" id="PS51123">
    <property type="entry name" value="OMPA_2"/>
    <property type="match status" value="1"/>
</dbReference>
<feature type="chain" id="PRO_5047222731" evidence="6">
    <location>
        <begin position="31"/>
        <end position="220"/>
    </location>
</feature>
<dbReference type="InterPro" id="IPR036737">
    <property type="entry name" value="OmpA-like_sf"/>
</dbReference>
<proteinExistence type="predicted"/>
<evidence type="ECO:0000313" key="8">
    <source>
        <dbReference type="EMBL" id="MEU3554162.1"/>
    </source>
</evidence>
<evidence type="ECO:0000256" key="4">
    <source>
        <dbReference type="PROSITE-ProRule" id="PRU00473"/>
    </source>
</evidence>
<feature type="region of interest" description="Disordered" evidence="5">
    <location>
        <begin position="178"/>
        <end position="220"/>
    </location>
</feature>
<name>A0ABV2YEM3_9ACTN</name>
<evidence type="ECO:0000256" key="1">
    <source>
        <dbReference type="ARBA" id="ARBA00004442"/>
    </source>
</evidence>
<dbReference type="CDD" id="cd07185">
    <property type="entry name" value="OmpA_C-like"/>
    <property type="match status" value="1"/>
</dbReference>
<feature type="region of interest" description="Disordered" evidence="5">
    <location>
        <begin position="25"/>
        <end position="59"/>
    </location>
</feature>
<evidence type="ECO:0000259" key="7">
    <source>
        <dbReference type="PROSITE" id="PS51123"/>
    </source>
</evidence>
<evidence type="ECO:0000313" key="9">
    <source>
        <dbReference type="Proteomes" id="UP001550850"/>
    </source>
</evidence>
<comment type="subcellular location">
    <subcellularLocation>
        <location evidence="1">Cell outer membrane</location>
    </subcellularLocation>
</comment>
<dbReference type="EMBL" id="JBEZUR010000008">
    <property type="protein sequence ID" value="MEU3554162.1"/>
    <property type="molecule type" value="Genomic_DNA"/>
</dbReference>
<reference evidence="8 9" key="1">
    <citation type="submission" date="2024-06" db="EMBL/GenBank/DDBJ databases">
        <title>The Natural Products Discovery Center: Release of the First 8490 Sequenced Strains for Exploring Actinobacteria Biosynthetic Diversity.</title>
        <authorList>
            <person name="Kalkreuter E."/>
            <person name="Kautsar S.A."/>
            <person name="Yang D."/>
            <person name="Bader C.D."/>
            <person name="Teijaro C.N."/>
            <person name="Fluegel L."/>
            <person name="Davis C.M."/>
            <person name="Simpson J.R."/>
            <person name="Lauterbach L."/>
            <person name="Steele A.D."/>
            <person name="Gui C."/>
            <person name="Meng S."/>
            <person name="Li G."/>
            <person name="Viehrig K."/>
            <person name="Ye F."/>
            <person name="Su P."/>
            <person name="Kiefer A.F."/>
            <person name="Nichols A."/>
            <person name="Cepeda A.J."/>
            <person name="Yan W."/>
            <person name="Fan B."/>
            <person name="Jiang Y."/>
            <person name="Adhikari A."/>
            <person name="Zheng C.-J."/>
            <person name="Schuster L."/>
            <person name="Cowan T.M."/>
            <person name="Smanski M.J."/>
            <person name="Chevrette M.G."/>
            <person name="De Carvalho L.P.S."/>
            <person name="Shen B."/>
        </authorList>
    </citation>
    <scope>NUCLEOTIDE SEQUENCE [LARGE SCALE GENOMIC DNA]</scope>
    <source>
        <strain evidence="8 9">NPDC038104</strain>
    </source>
</reference>
<keyword evidence="6" id="KW-0732">Signal</keyword>
<feature type="domain" description="OmpA-like" evidence="7">
    <location>
        <begin position="90"/>
        <end position="207"/>
    </location>
</feature>
<evidence type="ECO:0000256" key="2">
    <source>
        <dbReference type="ARBA" id="ARBA00023136"/>
    </source>
</evidence>
<dbReference type="Pfam" id="PF00691">
    <property type="entry name" value="OmpA"/>
    <property type="match status" value="1"/>
</dbReference>
<dbReference type="InterPro" id="IPR006665">
    <property type="entry name" value="OmpA-like"/>
</dbReference>
<dbReference type="RefSeq" id="WP_108954610.1">
    <property type="nucleotide sequence ID" value="NZ_BEVZ01000004.1"/>
</dbReference>
<organism evidence="8 9">
    <name type="scientific">Streptomyces fragilis</name>
    <dbReference type="NCBI Taxonomy" id="67301"/>
    <lineage>
        <taxon>Bacteria</taxon>
        <taxon>Bacillati</taxon>
        <taxon>Actinomycetota</taxon>
        <taxon>Actinomycetes</taxon>
        <taxon>Kitasatosporales</taxon>
        <taxon>Streptomycetaceae</taxon>
        <taxon>Streptomyces</taxon>
    </lineage>
</organism>
<accession>A0ABV2YEM3</accession>
<evidence type="ECO:0000256" key="3">
    <source>
        <dbReference type="ARBA" id="ARBA00023237"/>
    </source>
</evidence>
<keyword evidence="3" id="KW-0998">Cell outer membrane</keyword>
<dbReference type="PANTHER" id="PTHR30329">
    <property type="entry name" value="STATOR ELEMENT OF FLAGELLAR MOTOR COMPLEX"/>
    <property type="match status" value="1"/>
</dbReference>
<dbReference type="InterPro" id="IPR006664">
    <property type="entry name" value="OMP_bac"/>
</dbReference>
<protein>
    <submittedName>
        <fullName evidence="8">OmpA family protein</fullName>
    </submittedName>
</protein>
<evidence type="ECO:0000256" key="5">
    <source>
        <dbReference type="SAM" id="MobiDB-lite"/>
    </source>
</evidence>
<dbReference type="PANTHER" id="PTHR30329:SF21">
    <property type="entry name" value="LIPOPROTEIN YIAD-RELATED"/>
    <property type="match status" value="1"/>
</dbReference>
<evidence type="ECO:0000256" key="6">
    <source>
        <dbReference type="SAM" id="SignalP"/>
    </source>
</evidence>
<feature type="compositionally biased region" description="Low complexity" evidence="5">
    <location>
        <begin position="25"/>
        <end position="50"/>
    </location>
</feature>